<comment type="caution">
    <text evidence="1">The sequence shown here is derived from an EMBL/GenBank/DDBJ whole genome shotgun (WGS) entry which is preliminary data.</text>
</comment>
<evidence type="ECO:0000313" key="2">
    <source>
        <dbReference type="Proteomes" id="UP000294937"/>
    </source>
</evidence>
<evidence type="ECO:0000313" key="1">
    <source>
        <dbReference type="EMBL" id="TCS96777.1"/>
    </source>
</evidence>
<proteinExistence type="predicted"/>
<keyword evidence="2" id="KW-1185">Reference proteome</keyword>
<gene>
    <name evidence="1" type="ORF">EDD58_101418</name>
</gene>
<dbReference type="SUPFAM" id="SSF56059">
    <property type="entry name" value="Glutathione synthetase ATP-binding domain-like"/>
    <property type="match status" value="1"/>
</dbReference>
<dbReference type="Pfam" id="PF14398">
    <property type="entry name" value="ATPgrasp_YheCD"/>
    <property type="match status" value="1"/>
</dbReference>
<accession>A0A4V6NZB1</accession>
<organism evidence="1 2">
    <name type="scientific">Hazenella coriacea</name>
    <dbReference type="NCBI Taxonomy" id="1179467"/>
    <lineage>
        <taxon>Bacteria</taxon>
        <taxon>Bacillati</taxon>
        <taxon>Bacillota</taxon>
        <taxon>Bacilli</taxon>
        <taxon>Bacillales</taxon>
        <taxon>Thermoactinomycetaceae</taxon>
        <taxon>Hazenella</taxon>
    </lineage>
</organism>
<dbReference type="AlphaFoldDB" id="A0A4V6NZB1"/>
<dbReference type="InterPro" id="IPR026838">
    <property type="entry name" value="YheC/D"/>
</dbReference>
<dbReference type="Proteomes" id="UP000294937">
    <property type="component" value="Unassembled WGS sequence"/>
</dbReference>
<dbReference type="EMBL" id="SMAG01000001">
    <property type="protein sequence ID" value="TCS96777.1"/>
    <property type="molecule type" value="Genomic_DNA"/>
</dbReference>
<name>A0A4V6NZB1_9BACL</name>
<protein>
    <submittedName>
        <fullName evidence="1">YheC/D-like protein</fullName>
    </submittedName>
</protein>
<reference evidence="1 2" key="1">
    <citation type="submission" date="2019-03" db="EMBL/GenBank/DDBJ databases">
        <title>Genomic Encyclopedia of Type Strains, Phase IV (KMG-IV): sequencing the most valuable type-strain genomes for metagenomic binning, comparative biology and taxonomic classification.</title>
        <authorList>
            <person name="Goeker M."/>
        </authorList>
    </citation>
    <scope>NUCLEOTIDE SEQUENCE [LARGE SCALE GENOMIC DNA]</scope>
    <source>
        <strain evidence="1 2">DSM 45707</strain>
    </source>
</reference>
<dbReference type="RefSeq" id="WP_165875747.1">
    <property type="nucleotide sequence ID" value="NZ_SMAG01000001.1"/>
</dbReference>
<sequence>MNSIICQVKLYTRTPDKAIMLSQPLMKQWGCTDSQSIEVKAGNKSLIARVVPVKTKDQKIIISPAMARQLNLPFVGKTRATLKNKCLRFGPVIGILTTGFTGNSTSPFGQRSLLFRSFIQAGEPEHPLIYVFTPEMVDWQSKTIMAWYYKNMGGNQFRWVKAKSPFPDVIYERIPNRKAEQLASVQSTVSRLKKNTPCYIFNQGFFNKWSIHQLLSNHPLTASYIPETDLSPTIARLQQMLDQHQMIYLKPSGGSLGLGIYRITQHPKEGYFCRFHNNEKNVLHRFYSLEKLIKHYFGSIQSERFKKYLAQQGIRLIKHGGRPVDFRVHLHKDSQKEWRVVAIGSKAAGNGSITTHIRTGGSIIPTDQLLKKVFKDDATEVKEAISHSSILMAQVLEQQIDGLLGELGLDIGVDHNKQVWLFEINAKPGRHIFHHPSLREAGRQSAKYITDYSLSLADFL</sequence>
<dbReference type="Gene3D" id="3.30.470.20">
    <property type="entry name" value="ATP-grasp fold, B domain"/>
    <property type="match status" value="1"/>
</dbReference>